<protein>
    <submittedName>
        <fullName evidence="6">AAA family ATPase</fullName>
    </submittedName>
</protein>
<dbReference type="PANTHER" id="PTHR43392:SF2">
    <property type="entry name" value="AAA-TYPE ATPASE FAMILY PROTEIN _ ANKYRIN REPEAT FAMILY PROTEIN"/>
    <property type="match status" value="1"/>
</dbReference>
<evidence type="ECO:0000256" key="3">
    <source>
        <dbReference type="ARBA" id="ARBA00022840"/>
    </source>
</evidence>
<feature type="region of interest" description="Disordered" evidence="4">
    <location>
        <begin position="310"/>
        <end position="332"/>
    </location>
</feature>
<comment type="caution">
    <text evidence="6">The sequence shown here is derived from an EMBL/GenBank/DDBJ whole genome shotgun (WGS) entry which is preliminary data.</text>
</comment>
<dbReference type="InterPro" id="IPR041627">
    <property type="entry name" value="AAA_lid_6"/>
</dbReference>
<keyword evidence="2" id="KW-0547">Nucleotide-binding</keyword>
<dbReference type="RefSeq" id="WP_191054347.1">
    <property type="nucleotide sequence ID" value="NZ_JACXRZ010000026.1"/>
</dbReference>
<evidence type="ECO:0000256" key="4">
    <source>
        <dbReference type="SAM" id="MobiDB-lite"/>
    </source>
</evidence>
<evidence type="ECO:0000313" key="6">
    <source>
        <dbReference type="EMBL" id="MBD3147109.1"/>
    </source>
</evidence>
<dbReference type="InterPro" id="IPR050773">
    <property type="entry name" value="CbxX/CfxQ_RuBisCO_ESX"/>
</dbReference>
<dbReference type="Gene3D" id="1.10.8.60">
    <property type="match status" value="1"/>
</dbReference>
<dbReference type="InterPro" id="IPR003959">
    <property type="entry name" value="ATPase_AAA_core"/>
</dbReference>
<feature type="domain" description="AAA+ ATPase" evidence="5">
    <location>
        <begin position="82"/>
        <end position="220"/>
    </location>
</feature>
<keyword evidence="7" id="KW-1185">Reference proteome</keyword>
<dbReference type="SMART" id="SM00382">
    <property type="entry name" value="AAA"/>
    <property type="match status" value="1"/>
</dbReference>
<feature type="region of interest" description="Disordered" evidence="4">
    <location>
        <begin position="19"/>
        <end position="51"/>
    </location>
</feature>
<name>A0ABR8LBC3_9ACTN</name>
<comment type="similarity">
    <text evidence="1">Belongs to the CbxX/CfxQ family.</text>
</comment>
<reference evidence="6 7" key="1">
    <citation type="submission" date="2020-09" db="EMBL/GenBank/DDBJ databases">
        <title>Actinomycete isolated from the Camponotus japonicus Mayr.</title>
        <authorList>
            <person name="Gong X."/>
        </authorList>
    </citation>
    <scope>NUCLEOTIDE SEQUENCE [LARGE SCALE GENOMIC DNA]</scope>
    <source>
        <strain evidence="6 7">2C-HV3</strain>
    </source>
</reference>
<keyword evidence="3" id="KW-0067">ATP-binding</keyword>
<dbReference type="PRINTS" id="PR00819">
    <property type="entry name" value="CBXCFQXSUPER"/>
</dbReference>
<evidence type="ECO:0000256" key="1">
    <source>
        <dbReference type="ARBA" id="ARBA00010378"/>
    </source>
</evidence>
<evidence type="ECO:0000313" key="7">
    <source>
        <dbReference type="Proteomes" id="UP000653231"/>
    </source>
</evidence>
<dbReference type="InterPro" id="IPR000641">
    <property type="entry name" value="CbxX/CfxQ"/>
</dbReference>
<evidence type="ECO:0000259" key="5">
    <source>
        <dbReference type="SMART" id="SM00382"/>
    </source>
</evidence>
<sequence length="332" mass="36062">MARQADRLAALDASELADRDLRELTPADADPRMDAATDDRDPMADLEDMTGLRSTKATVRKAVSLIQADHLRARHGLPGIVASRHIVFAGNPGTGKTTVARLVGRALARANALRSGHLVEVARADLVAGYIGQTAMKTKRVVEQALGGVLFIDEAYTLARIGDDERDFGREAVDTLLKLMEDHRDDLVVIAAGYQGPMRHFLDSNEGLRSRFSHWVDFDDYDLDELHRIWDGQMSSARFACADGSRAHLDAALVALRSTPGFANGRTVRSLFEAVVATQSQRVVERDLTDLTELTGEDIDMALATLLPPPEAVSGRGPRLNHPAASEGLPPT</sequence>
<accession>A0ABR8LBC3</accession>
<gene>
    <name evidence="6" type="ORF">IEQ31_28535</name>
</gene>
<dbReference type="InterPro" id="IPR003593">
    <property type="entry name" value="AAA+_ATPase"/>
</dbReference>
<proteinExistence type="inferred from homology"/>
<evidence type="ECO:0000256" key="2">
    <source>
        <dbReference type="ARBA" id="ARBA00022741"/>
    </source>
</evidence>
<organism evidence="6 7">
    <name type="scientific">Microbispora bryophytorum subsp. camponoti</name>
    <dbReference type="NCBI Taxonomy" id="1677852"/>
    <lineage>
        <taxon>Bacteria</taxon>
        <taxon>Bacillati</taxon>
        <taxon>Actinomycetota</taxon>
        <taxon>Actinomycetes</taxon>
        <taxon>Streptosporangiales</taxon>
        <taxon>Streptosporangiaceae</taxon>
        <taxon>Microbispora</taxon>
    </lineage>
</organism>
<dbReference type="Proteomes" id="UP000653231">
    <property type="component" value="Unassembled WGS sequence"/>
</dbReference>
<dbReference type="Gene3D" id="3.40.50.300">
    <property type="entry name" value="P-loop containing nucleotide triphosphate hydrolases"/>
    <property type="match status" value="1"/>
</dbReference>
<dbReference type="PANTHER" id="PTHR43392">
    <property type="entry name" value="AAA-TYPE ATPASE FAMILY PROTEIN / ANKYRIN REPEAT FAMILY PROTEIN"/>
    <property type="match status" value="1"/>
</dbReference>
<dbReference type="InterPro" id="IPR027417">
    <property type="entry name" value="P-loop_NTPase"/>
</dbReference>
<dbReference type="Pfam" id="PF17866">
    <property type="entry name" value="AAA_lid_6"/>
    <property type="match status" value="1"/>
</dbReference>
<dbReference type="Pfam" id="PF00004">
    <property type="entry name" value="AAA"/>
    <property type="match status" value="1"/>
</dbReference>
<dbReference type="EMBL" id="JACXRZ010000026">
    <property type="protein sequence ID" value="MBD3147109.1"/>
    <property type="molecule type" value="Genomic_DNA"/>
</dbReference>
<dbReference type="SUPFAM" id="SSF52540">
    <property type="entry name" value="P-loop containing nucleoside triphosphate hydrolases"/>
    <property type="match status" value="1"/>
</dbReference>
<feature type="compositionally biased region" description="Basic and acidic residues" evidence="4">
    <location>
        <begin position="19"/>
        <end position="43"/>
    </location>
</feature>
<dbReference type="CDD" id="cd00009">
    <property type="entry name" value="AAA"/>
    <property type="match status" value="1"/>
</dbReference>